<reference evidence="2" key="1">
    <citation type="submission" date="2013-09" db="EMBL/GenBank/DDBJ databases">
        <title>Corchorus olitorius genome sequencing.</title>
        <authorList>
            <person name="Alam M."/>
            <person name="Haque M.S."/>
            <person name="Islam M.S."/>
            <person name="Emdad E.M."/>
            <person name="Islam M.M."/>
            <person name="Ahmed B."/>
            <person name="Halim A."/>
            <person name="Hossen Q.M.M."/>
            <person name="Hossain M.Z."/>
            <person name="Ahmed R."/>
            <person name="Khan M.M."/>
            <person name="Islam R."/>
            <person name="Rashid M.M."/>
            <person name="Khan S.A."/>
            <person name="Rahman M.S."/>
            <person name="Alam M."/>
            <person name="Yahiya A.S."/>
            <person name="Khan M.S."/>
            <person name="Azam M.S."/>
            <person name="Haque T."/>
            <person name="Lashkar M.Z.H."/>
            <person name="Akhand A.I."/>
            <person name="Morshed G."/>
            <person name="Roy S."/>
            <person name="Uddin K.S."/>
            <person name="Rabeya T."/>
            <person name="Hossain A.S."/>
            <person name="Chowdhury A."/>
            <person name="Snigdha A.R."/>
            <person name="Mortoza M.S."/>
            <person name="Matin S.A."/>
            <person name="Hoque S.M.E."/>
            <person name="Islam M.K."/>
            <person name="Roy D.K."/>
            <person name="Haider R."/>
            <person name="Moosa M.M."/>
            <person name="Elias S.M."/>
            <person name="Hasan A.M."/>
            <person name="Jahan S."/>
            <person name="Shafiuddin M."/>
            <person name="Mahmood N."/>
            <person name="Shommy N.S."/>
        </authorList>
    </citation>
    <scope>NUCLEOTIDE SEQUENCE [LARGE SCALE GENOMIC DNA]</scope>
    <source>
        <strain evidence="2">cv. O-4</strain>
    </source>
</reference>
<evidence type="ECO:0000313" key="2">
    <source>
        <dbReference type="Proteomes" id="UP000187203"/>
    </source>
</evidence>
<dbReference type="AlphaFoldDB" id="A0A1R3FVH1"/>
<protein>
    <submittedName>
        <fullName evidence="1">Uncharacterized protein</fullName>
    </submittedName>
</protein>
<keyword evidence="2" id="KW-1185">Reference proteome</keyword>
<dbReference type="EMBL" id="AWUE01024758">
    <property type="protein sequence ID" value="OMO49841.1"/>
    <property type="molecule type" value="Genomic_DNA"/>
</dbReference>
<accession>A0A1R3FVH1</accession>
<dbReference type="Proteomes" id="UP000187203">
    <property type="component" value="Unassembled WGS sequence"/>
</dbReference>
<organism evidence="1 2">
    <name type="scientific">Corchorus olitorius</name>
    <dbReference type="NCBI Taxonomy" id="93759"/>
    <lineage>
        <taxon>Eukaryota</taxon>
        <taxon>Viridiplantae</taxon>
        <taxon>Streptophyta</taxon>
        <taxon>Embryophyta</taxon>
        <taxon>Tracheophyta</taxon>
        <taxon>Spermatophyta</taxon>
        <taxon>Magnoliopsida</taxon>
        <taxon>eudicotyledons</taxon>
        <taxon>Gunneridae</taxon>
        <taxon>Pentapetalae</taxon>
        <taxon>rosids</taxon>
        <taxon>malvids</taxon>
        <taxon>Malvales</taxon>
        <taxon>Malvaceae</taxon>
        <taxon>Grewioideae</taxon>
        <taxon>Apeibeae</taxon>
        <taxon>Corchorus</taxon>
    </lineage>
</organism>
<name>A0A1R3FVH1_9ROSI</name>
<evidence type="ECO:0000313" key="1">
    <source>
        <dbReference type="EMBL" id="OMO49841.1"/>
    </source>
</evidence>
<sequence length="45" mass="5010">MRQAADQGTVELIGHVENVQFKATQSQPICHFGRAEWHESLCGKA</sequence>
<comment type="caution">
    <text evidence="1">The sequence shown here is derived from an EMBL/GenBank/DDBJ whole genome shotgun (WGS) entry which is preliminary data.</text>
</comment>
<gene>
    <name evidence="1" type="ORF">COLO4_38341</name>
</gene>
<proteinExistence type="predicted"/>